<organism evidence="1 2">
    <name type="scientific">Marvinbryantia formatexigens DSM 14469</name>
    <dbReference type="NCBI Taxonomy" id="478749"/>
    <lineage>
        <taxon>Bacteria</taxon>
        <taxon>Bacillati</taxon>
        <taxon>Bacillota</taxon>
        <taxon>Clostridia</taxon>
        <taxon>Lachnospirales</taxon>
        <taxon>Lachnospiraceae</taxon>
        <taxon>Marvinbryantia</taxon>
    </lineage>
</organism>
<proteinExistence type="predicted"/>
<gene>
    <name evidence="1" type="ORF">BRYFOR_09537</name>
</gene>
<keyword evidence="2" id="KW-1185">Reference proteome</keyword>
<sequence>MLTAAGRRYRKISEKFPAALQSAAGDYAKIWRRRVMAEYE</sequence>
<dbReference type="EMBL" id="ACCL02000030">
    <property type="protein sequence ID" value="EET58529.1"/>
    <property type="molecule type" value="Genomic_DNA"/>
</dbReference>
<accession>C6LLI9</accession>
<name>C6LLI9_9FIRM</name>
<evidence type="ECO:0000313" key="2">
    <source>
        <dbReference type="Proteomes" id="UP000005561"/>
    </source>
</evidence>
<reference evidence="1" key="1">
    <citation type="submission" date="2009-07" db="EMBL/GenBank/DDBJ databases">
        <authorList>
            <person name="Weinstock G."/>
            <person name="Sodergren E."/>
            <person name="Clifton S."/>
            <person name="Fulton L."/>
            <person name="Fulton B."/>
            <person name="Courtney L."/>
            <person name="Fronick C."/>
            <person name="Harrison M."/>
            <person name="Strong C."/>
            <person name="Farmer C."/>
            <person name="Delahaunty K."/>
            <person name="Markovic C."/>
            <person name="Hall O."/>
            <person name="Minx P."/>
            <person name="Tomlinson C."/>
            <person name="Mitreva M."/>
            <person name="Nelson J."/>
            <person name="Hou S."/>
            <person name="Wollam A."/>
            <person name="Pepin K.H."/>
            <person name="Johnson M."/>
            <person name="Bhonagiri V."/>
            <person name="Nash W.E."/>
            <person name="Warren W."/>
            <person name="Chinwalla A."/>
            <person name="Mardis E.R."/>
            <person name="Wilson R.K."/>
        </authorList>
    </citation>
    <scope>NUCLEOTIDE SEQUENCE [LARGE SCALE GENOMIC DNA]</scope>
    <source>
        <strain evidence="1">DSM 14469</strain>
    </source>
</reference>
<protein>
    <submittedName>
        <fullName evidence="1">Uncharacterized protein</fullName>
    </submittedName>
</protein>
<dbReference type="AlphaFoldDB" id="C6LLI9"/>
<dbReference type="Proteomes" id="UP000005561">
    <property type="component" value="Unassembled WGS sequence"/>
</dbReference>
<comment type="caution">
    <text evidence="1">The sequence shown here is derived from an EMBL/GenBank/DDBJ whole genome shotgun (WGS) entry which is preliminary data.</text>
</comment>
<evidence type="ECO:0000313" key="1">
    <source>
        <dbReference type="EMBL" id="EET58529.1"/>
    </source>
</evidence>